<sequence length="334" mass="37290">MMTKATLGAATLAALCLTLTSGHGRLLDPISRMSAWRLGFPTPRNYYDHGMNCGSFQVQWMSNGGRCGICGDSWSGPRYYERPNGIMVKHDVITKEYRENDVITATVEVTAPHMGWNEFRICDVAKSGGIEATQECLNRTLLTDNSGRSRFFFTTNKTGLNNYSLVLPKGFTCSHCVFQWKWKVGNSWGCDETGCGLGHGVVQEEFYGCSDVKIVPKGTSVVATSRPTTPKKATTKRTPQTTTRSPVAVKTSTTRKPAGTTRKYTGATKSPNYYQILKEIFMRYNLPQRTFGEIDEEDPDLNLDDELPQEISGQDFLQMLLNQQDVNKLPFIDN</sequence>
<accession>A0AAV2HVK9</accession>
<evidence type="ECO:0000256" key="2">
    <source>
        <dbReference type="SAM" id="SignalP"/>
    </source>
</evidence>
<evidence type="ECO:0000256" key="1">
    <source>
        <dbReference type="SAM" id="MobiDB-lite"/>
    </source>
</evidence>
<feature type="chain" id="PRO_5043618007" description="Chitin-binding type-4 domain-containing protein" evidence="2">
    <location>
        <begin position="25"/>
        <end position="334"/>
    </location>
</feature>
<protein>
    <recommendedName>
        <fullName evidence="3">Chitin-binding type-4 domain-containing protein</fullName>
    </recommendedName>
</protein>
<name>A0AAV2HVK9_LYMST</name>
<proteinExistence type="predicted"/>
<dbReference type="Pfam" id="PF03067">
    <property type="entry name" value="LPMO_10"/>
    <property type="match status" value="1"/>
</dbReference>
<gene>
    <name evidence="4" type="ORF">GSLYS_00012071001</name>
</gene>
<dbReference type="AlphaFoldDB" id="A0AAV2HVK9"/>
<dbReference type="Proteomes" id="UP001497497">
    <property type="component" value="Unassembled WGS sequence"/>
</dbReference>
<evidence type="ECO:0000259" key="3">
    <source>
        <dbReference type="Pfam" id="PF03067"/>
    </source>
</evidence>
<feature type="region of interest" description="Disordered" evidence="1">
    <location>
        <begin position="222"/>
        <end position="264"/>
    </location>
</feature>
<dbReference type="EMBL" id="CAXITT010000291">
    <property type="protein sequence ID" value="CAL1538250.1"/>
    <property type="molecule type" value="Genomic_DNA"/>
</dbReference>
<comment type="caution">
    <text evidence="4">The sequence shown here is derived from an EMBL/GenBank/DDBJ whole genome shotgun (WGS) entry which is preliminary data.</text>
</comment>
<organism evidence="4 5">
    <name type="scientific">Lymnaea stagnalis</name>
    <name type="common">Great pond snail</name>
    <name type="synonym">Helix stagnalis</name>
    <dbReference type="NCBI Taxonomy" id="6523"/>
    <lineage>
        <taxon>Eukaryota</taxon>
        <taxon>Metazoa</taxon>
        <taxon>Spiralia</taxon>
        <taxon>Lophotrochozoa</taxon>
        <taxon>Mollusca</taxon>
        <taxon>Gastropoda</taxon>
        <taxon>Heterobranchia</taxon>
        <taxon>Euthyneura</taxon>
        <taxon>Panpulmonata</taxon>
        <taxon>Hygrophila</taxon>
        <taxon>Lymnaeoidea</taxon>
        <taxon>Lymnaeidae</taxon>
        <taxon>Lymnaea</taxon>
    </lineage>
</organism>
<keyword evidence="5" id="KW-1185">Reference proteome</keyword>
<keyword evidence="2" id="KW-0732">Signal</keyword>
<evidence type="ECO:0000313" key="5">
    <source>
        <dbReference type="Proteomes" id="UP001497497"/>
    </source>
</evidence>
<evidence type="ECO:0000313" key="4">
    <source>
        <dbReference type="EMBL" id="CAL1538250.1"/>
    </source>
</evidence>
<feature type="compositionally biased region" description="Low complexity" evidence="1">
    <location>
        <begin position="223"/>
        <end position="246"/>
    </location>
</feature>
<feature type="domain" description="Chitin-binding type-4" evidence="3">
    <location>
        <begin position="23"/>
        <end position="212"/>
    </location>
</feature>
<dbReference type="InterPro" id="IPR004302">
    <property type="entry name" value="Cellulose/chitin-bd_N"/>
</dbReference>
<reference evidence="4 5" key="1">
    <citation type="submission" date="2024-04" db="EMBL/GenBank/DDBJ databases">
        <authorList>
            <consortium name="Genoscope - CEA"/>
            <person name="William W."/>
        </authorList>
    </citation>
    <scope>NUCLEOTIDE SEQUENCE [LARGE SCALE GENOMIC DNA]</scope>
</reference>
<feature type="signal peptide" evidence="2">
    <location>
        <begin position="1"/>
        <end position="24"/>
    </location>
</feature>